<evidence type="ECO:0000256" key="3">
    <source>
        <dbReference type="ARBA" id="ARBA00023125"/>
    </source>
</evidence>
<dbReference type="Pfam" id="PF04082">
    <property type="entry name" value="Fungal_trans"/>
    <property type="match status" value="1"/>
</dbReference>
<organism evidence="7 8">
    <name type="scientific">Microbotryum intermedium</name>
    <dbReference type="NCBI Taxonomy" id="269621"/>
    <lineage>
        <taxon>Eukaryota</taxon>
        <taxon>Fungi</taxon>
        <taxon>Dikarya</taxon>
        <taxon>Basidiomycota</taxon>
        <taxon>Pucciniomycotina</taxon>
        <taxon>Microbotryomycetes</taxon>
        <taxon>Microbotryales</taxon>
        <taxon>Microbotryaceae</taxon>
        <taxon>Microbotryum</taxon>
    </lineage>
</organism>
<evidence type="ECO:0000256" key="5">
    <source>
        <dbReference type="SAM" id="MobiDB-lite"/>
    </source>
</evidence>
<feature type="region of interest" description="Disordered" evidence="5">
    <location>
        <begin position="665"/>
        <end position="761"/>
    </location>
</feature>
<sequence>MDDVTTSSTAASQASASTTTTTTATTGSRSGSRSGATSSDKASSSVSTKSSKPVRTPRVRRACDACRKKKLRCDGVANMGDSCASCQQNGTLCEFSDLLSRKGHPKGHIKSLERRLAALEGVLHLLEPSEIPNSFHHHPSPSVSAKSTASPARSDSIAANAISTSIEAIADGLEDISLDSDRYIGRGSGFQLAQSIEYMSATPSPTLIGRANPSQVEVLLRRKKKQHSVVYPLPPPDLAQRLIDAYFLHHNTVPCLLHRGYFERKMLDGSLDTQPSFRSLYFMVCALGARVVRDPRLPGVTSPSYPEGAGYARGYEFYKASVGSAASTLGSASLEDLQTSVLTSIWYLGSTSPISTWACVAFTLRRAIDVGCHRERRRIWNERPMIDQLRKRAFYELVGIDRFVSTVLGRPLAIHDESFDVERPMDISDADLEQWEASGITPIGSFHPQPIGGARCLMGLYSIMGDVSSLINASGQEPREQKAVQMVSRLDSMLNEWLDTVPDHLRWDADQPNDECLLQSGAIFCWYYSCQIIIHREFIASKRAQASEFPSLAIVANAARSLANVADALRQRGLLERAFWFAPLQVSNAALILLVNVFGSATPMPLTSSAMRDVNRTVMVLDAMSDGRLKKRSSLLFHSCFMSQKCAKGVRKLCTLVIQIGSKAEKGSGGLKRSNPSDFNSESPSSHNSSAPSPVTDDGDAMPRPNTAVGATLPKKSRSDVPSRPVLPTKTSELGIPTFNGRRTFAGSTPTSASTSSSTPVYSTAAPAASIWPDTTMGFDLGTLAGFGLLAPNQAFLGSANQGSAFQALGDDGGSADISTTTGSIPMSTAAVSPSFWQNDFGSANSSAEEVESLAQAHASLLASFGGEASSWDSTFPMSWNFSSGGADPNVGMATTPSWFTQAGGNEVWPPSYT</sequence>
<evidence type="ECO:0000256" key="2">
    <source>
        <dbReference type="ARBA" id="ARBA00022723"/>
    </source>
</evidence>
<dbReference type="Proteomes" id="UP000198372">
    <property type="component" value="Unassembled WGS sequence"/>
</dbReference>
<comment type="subcellular location">
    <subcellularLocation>
        <location evidence="1">Nucleus</location>
    </subcellularLocation>
</comment>
<feature type="region of interest" description="Disordered" evidence="5">
    <location>
        <begin position="1"/>
        <end position="61"/>
    </location>
</feature>
<feature type="compositionally biased region" description="Polar residues" evidence="5">
    <location>
        <begin position="141"/>
        <end position="151"/>
    </location>
</feature>
<dbReference type="InterPro" id="IPR050987">
    <property type="entry name" value="AtrR-like"/>
</dbReference>
<feature type="region of interest" description="Disordered" evidence="5">
    <location>
        <begin position="132"/>
        <end position="151"/>
    </location>
</feature>
<dbReference type="PROSITE" id="PS50048">
    <property type="entry name" value="ZN2_CY6_FUNGAL_2"/>
    <property type="match status" value="1"/>
</dbReference>
<dbReference type="OrthoDB" id="4456959at2759"/>
<feature type="compositionally biased region" description="Low complexity" evidence="5">
    <location>
        <begin position="1"/>
        <end position="51"/>
    </location>
</feature>
<dbReference type="CDD" id="cd12148">
    <property type="entry name" value="fungal_TF_MHR"/>
    <property type="match status" value="1"/>
</dbReference>
<feature type="compositionally biased region" description="Low complexity" evidence="5">
    <location>
        <begin position="674"/>
        <end position="694"/>
    </location>
</feature>
<dbReference type="GO" id="GO:0000981">
    <property type="term" value="F:DNA-binding transcription factor activity, RNA polymerase II-specific"/>
    <property type="evidence" value="ECO:0007669"/>
    <property type="project" value="InterPro"/>
</dbReference>
<dbReference type="PROSITE" id="PS00463">
    <property type="entry name" value="ZN2_CY6_FUNGAL_1"/>
    <property type="match status" value="1"/>
</dbReference>
<evidence type="ECO:0000256" key="4">
    <source>
        <dbReference type="ARBA" id="ARBA00023242"/>
    </source>
</evidence>
<dbReference type="Pfam" id="PF00172">
    <property type="entry name" value="Zn_clus"/>
    <property type="match status" value="1"/>
</dbReference>
<dbReference type="CDD" id="cd00067">
    <property type="entry name" value="GAL4"/>
    <property type="match status" value="1"/>
</dbReference>
<keyword evidence="4" id="KW-0539">Nucleus</keyword>
<dbReference type="Gene3D" id="4.10.240.10">
    <property type="entry name" value="Zn(2)-C6 fungal-type DNA-binding domain"/>
    <property type="match status" value="1"/>
</dbReference>
<protein>
    <submittedName>
        <fullName evidence="7">BQ2448_6583 protein</fullName>
    </submittedName>
</protein>
<evidence type="ECO:0000259" key="6">
    <source>
        <dbReference type="PROSITE" id="PS50048"/>
    </source>
</evidence>
<reference evidence="8" key="1">
    <citation type="submission" date="2016-09" db="EMBL/GenBank/DDBJ databases">
        <authorList>
            <person name="Jeantristanb JTB J.-T."/>
            <person name="Ricardo R."/>
        </authorList>
    </citation>
    <scope>NUCLEOTIDE SEQUENCE [LARGE SCALE GENOMIC DNA]</scope>
</reference>
<dbReference type="PANTHER" id="PTHR46910:SF3">
    <property type="entry name" value="HALOTOLERANCE PROTEIN 9-RELATED"/>
    <property type="match status" value="1"/>
</dbReference>
<dbReference type="InterPro" id="IPR007219">
    <property type="entry name" value="XnlR_reg_dom"/>
</dbReference>
<evidence type="ECO:0000256" key="1">
    <source>
        <dbReference type="ARBA" id="ARBA00004123"/>
    </source>
</evidence>
<proteinExistence type="predicted"/>
<keyword evidence="2" id="KW-0479">Metal-binding</keyword>
<evidence type="ECO:0000313" key="8">
    <source>
        <dbReference type="Proteomes" id="UP000198372"/>
    </source>
</evidence>
<keyword evidence="3" id="KW-0238">DNA-binding</keyword>
<gene>
    <name evidence="7" type="ORF">BQ2448_6583</name>
</gene>
<feature type="domain" description="Zn(2)-C6 fungal-type" evidence="6">
    <location>
        <begin position="62"/>
        <end position="95"/>
    </location>
</feature>
<keyword evidence="8" id="KW-1185">Reference proteome</keyword>
<dbReference type="GO" id="GO:0003677">
    <property type="term" value="F:DNA binding"/>
    <property type="evidence" value="ECO:0007669"/>
    <property type="project" value="UniProtKB-KW"/>
</dbReference>
<accession>A0A238FPM3</accession>
<dbReference type="SMART" id="SM00906">
    <property type="entry name" value="Fungal_trans"/>
    <property type="match status" value="1"/>
</dbReference>
<dbReference type="InterPro" id="IPR036864">
    <property type="entry name" value="Zn2-C6_fun-type_DNA-bd_sf"/>
</dbReference>
<dbReference type="SUPFAM" id="SSF57701">
    <property type="entry name" value="Zn2/Cys6 DNA-binding domain"/>
    <property type="match status" value="1"/>
</dbReference>
<dbReference type="EMBL" id="FMSP01000020">
    <property type="protein sequence ID" value="SCV74151.1"/>
    <property type="molecule type" value="Genomic_DNA"/>
</dbReference>
<feature type="compositionally biased region" description="Low complexity" evidence="5">
    <location>
        <begin position="748"/>
        <end position="761"/>
    </location>
</feature>
<feature type="compositionally biased region" description="Polar residues" evidence="5">
    <location>
        <begin position="895"/>
        <end position="904"/>
    </location>
</feature>
<dbReference type="InterPro" id="IPR001138">
    <property type="entry name" value="Zn2Cys6_DnaBD"/>
</dbReference>
<feature type="region of interest" description="Disordered" evidence="5">
    <location>
        <begin position="895"/>
        <end position="914"/>
    </location>
</feature>
<name>A0A238FPM3_9BASI</name>
<dbReference type="GO" id="GO:0006351">
    <property type="term" value="P:DNA-templated transcription"/>
    <property type="evidence" value="ECO:0007669"/>
    <property type="project" value="InterPro"/>
</dbReference>
<dbReference type="STRING" id="269621.A0A238FPM3"/>
<dbReference type="SMART" id="SM00066">
    <property type="entry name" value="GAL4"/>
    <property type="match status" value="1"/>
</dbReference>
<evidence type="ECO:0000313" key="7">
    <source>
        <dbReference type="EMBL" id="SCV74151.1"/>
    </source>
</evidence>
<dbReference type="GO" id="GO:0005634">
    <property type="term" value="C:nucleus"/>
    <property type="evidence" value="ECO:0007669"/>
    <property type="project" value="UniProtKB-SubCell"/>
</dbReference>
<dbReference type="PANTHER" id="PTHR46910">
    <property type="entry name" value="TRANSCRIPTION FACTOR PDR1"/>
    <property type="match status" value="1"/>
</dbReference>
<dbReference type="AlphaFoldDB" id="A0A238FPM3"/>
<dbReference type="GO" id="GO:0008270">
    <property type="term" value="F:zinc ion binding"/>
    <property type="evidence" value="ECO:0007669"/>
    <property type="project" value="InterPro"/>
</dbReference>